<reference evidence="11" key="1">
    <citation type="journal article" date="2019" name="Int. J. Syst. Evol. Microbiol.">
        <title>The Global Catalogue of Microorganisms (GCM) 10K type strain sequencing project: providing services to taxonomists for standard genome sequencing and annotation.</title>
        <authorList>
            <consortium name="The Broad Institute Genomics Platform"/>
            <consortium name="The Broad Institute Genome Sequencing Center for Infectious Disease"/>
            <person name="Wu L."/>
            <person name="Ma J."/>
        </authorList>
    </citation>
    <scope>NUCLEOTIDE SEQUENCE [LARGE SCALE GENOMIC DNA]</scope>
    <source>
        <strain evidence="11">CGMCC 4.7289</strain>
    </source>
</reference>
<proteinExistence type="inferred from homology"/>
<evidence type="ECO:0000259" key="8">
    <source>
        <dbReference type="Pfam" id="PF02687"/>
    </source>
</evidence>
<gene>
    <name evidence="10" type="ORF">ACFOZ4_34455</name>
</gene>
<dbReference type="PANTHER" id="PTHR30572">
    <property type="entry name" value="MEMBRANE COMPONENT OF TRANSPORTER-RELATED"/>
    <property type="match status" value="1"/>
</dbReference>
<dbReference type="PANTHER" id="PTHR30572:SF4">
    <property type="entry name" value="ABC TRANSPORTER PERMEASE YTRF"/>
    <property type="match status" value="1"/>
</dbReference>
<keyword evidence="4 7" id="KW-1133">Transmembrane helix</keyword>
<evidence type="ECO:0000313" key="11">
    <source>
        <dbReference type="Proteomes" id="UP001595816"/>
    </source>
</evidence>
<evidence type="ECO:0000256" key="2">
    <source>
        <dbReference type="ARBA" id="ARBA00022475"/>
    </source>
</evidence>
<keyword evidence="3 7" id="KW-0812">Transmembrane</keyword>
<dbReference type="Pfam" id="PF12704">
    <property type="entry name" value="MacB_PCD"/>
    <property type="match status" value="1"/>
</dbReference>
<comment type="similarity">
    <text evidence="6">Belongs to the ABC-4 integral membrane protein family.</text>
</comment>
<feature type="transmembrane region" description="Helical" evidence="7">
    <location>
        <begin position="250"/>
        <end position="275"/>
    </location>
</feature>
<evidence type="ECO:0000256" key="6">
    <source>
        <dbReference type="ARBA" id="ARBA00038076"/>
    </source>
</evidence>
<name>A0ABV8LXE1_9ACTN</name>
<keyword evidence="2" id="KW-1003">Cell membrane</keyword>
<accession>A0ABV8LXE1</accession>
<dbReference type="InterPro" id="IPR025857">
    <property type="entry name" value="MacB_PCD"/>
</dbReference>
<sequence>MLGTVLGIGAFIAVVGLSATAGGQIDKRFTALAATSVSVEDVARTDASGLTTLSFPADASDRVRQVDGVVDGGVYWALPVQNPRIAGSPTQTGGSSGLALYAADPGAIAAMRPHVTAGRVFDGFHQAQGARVAIVGRAAAQRLGIRRLDALPAVFVNDIPYTVIGVFDDLQRVPELLLSIIIPTSTALAAYGPPVDQPARMLVETQLGAAPVVAGQLAVALRPEAPESFKIIAPPDPKTLRHNVTGDFDALFLLLAALSLVVGAVGIANTTLVAVMERIAEIGLRRSLGARARHIAAQFLAESALIGSFGGLIGSSLGVVIVLAVAIARHWTAVLPPWAAVSAPLAGAVVGVIAGLYPAIRATKIEPVEALRR</sequence>
<comment type="subcellular location">
    <subcellularLocation>
        <location evidence="1">Cell membrane</location>
        <topology evidence="1">Multi-pass membrane protein</topology>
    </subcellularLocation>
</comment>
<dbReference type="EMBL" id="JBHSAY010000024">
    <property type="protein sequence ID" value="MFC4135742.1"/>
    <property type="molecule type" value="Genomic_DNA"/>
</dbReference>
<dbReference type="Pfam" id="PF02687">
    <property type="entry name" value="FtsX"/>
    <property type="match status" value="1"/>
</dbReference>
<comment type="caution">
    <text evidence="10">The sequence shown here is derived from an EMBL/GenBank/DDBJ whole genome shotgun (WGS) entry which is preliminary data.</text>
</comment>
<protein>
    <submittedName>
        <fullName evidence="10">ABC transporter permease</fullName>
    </submittedName>
</protein>
<evidence type="ECO:0000313" key="10">
    <source>
        <dbReference type="EMBL" id="MFC4135742.1"/>
    </source>
</evidence>
<feature type="domain" description="ABC3 transporter permease C-terminal" evidence="8">
    <location>
        <begin position="254"/>
        <end position="367"/>
    </location>
</feature>
<feature type="domain" description="MacB-like periplasmic core" evidence="9">
    <location>
        <begin position="1"/>
        <end position="206"/>
    </location>
</feature>
<evidence type="ECO:0000259" key="9">
    <source>
        <dbReference type="Pfam" id="PF12704"/>
    </source>
</evidence>
<dbReference type="Proteomes" id="UP001595816">
    <property type="component" value="Unassembled WGS sequence"/>
</dbReference>
<dbReference type="InterPro" id="IPR003838">
    <property type="entry name" value="ABC3_permease_C"/>
</dbReference>
<dbReference type="InterPro" id="IPR050250">
    <property type="entry name" value="Macrolide_Exporter_MacB"/>
</dbReference>
<evidence type="ECO:0000256" key="7">
    <source>
        <dbReference type="SAM" id="Phobius"/>
    </source>
</evidence>
<evidence type="ECO:0000256" key="4">
    <source>
        <dbReference type="ARBA" id="ARBA00022989"/>
    </source>
</evidence>
<feature type="transmembrane region" description="Helical" evidence="7">
    <location>
        <begin position="295"/>
        <end position="328"/>
    </location>
</feature>
<dbReference type="RefSeq" id="WP_275978314.1">
    <property type="nucleotide sequence ID" value="NZ_JAMZDZ010000001.1"/>
</dbReference>
<organism evidence="10 11">
    <name type="scientific">Hamadaea flava</name>
    <dbReference type="NCBI Taxonomy" id="1742688"/>
    <lineage>
        <taxon>Bacteria</taxon>
        <taxon>Bacillati</taxon>
        <taxon>Actinomycetota</taxon>
        <taxon>Actinomycetes</taxon>
        <taxon>Micromonosporales</taxon>
        <taxon>Micromonosporaceae</taxon>
        <taxon>Hamadaea</taxon>
    </lineage>
</organism>
<keyword evidence="5 7" id="KW-0472">Membrane</keyword>
<evidence type="ECO:0000256" key="5">
    <source>
        <dbReference type="ARBA" id="ARBA00023136"/>
    </source>
</evidence>
<feature type="transmembrane region" description="Helical" evidence="7">
    <location>
        <begin position="334"/>
        <end position="357"/>
    </location>
</feature>
<keyword evidence="11" id="KW-1185">Reference proteome</keyword>
<evidence type="ECO:0000256" key="3">
    <source>
        <dbReference type="ARBA" id="ARBA00022692"/>
    </source>
</evidence>
<evidence type="ECO:0000256" key="1">
    <source>
        <dbReference type="ARBA" id="ARBA00004651"/>
    </source>
</evidence>